<sequence length="54" mass="6280">MYELSEEKMRSLNGGGPMKYIVYALLGAAFYRLWRSKRGRISLPKIITIEWGND</sequence>
<dbReference type="KEGG" id="ebm:SG0102_16180"/>
<name>A0A3G9JUW2_9FIRM</name>
<keyword evidence="1" id="KW-0472">Membrane</keyword>
<organism evidence="2 3">
    <name type="scientific">Intestinibaculum porci</name>
    <dbReference type="NCBI Taxonomy" id="2487118"/>
    <lineage>
        <taxon>Bacteria</taxon>
        <taxon>Bacillati</taxon>
        <taxon>Bacillota</taxon>
        <taxon>Erysipelotrichia</taxon>
        <taxon>Erysipelotrichales</taxon>
        <taxon>Erysipelotrichaceae</taxon>
        <taxon>Intestinibaculum</taxon>
    </lineage>
</organism>
<gene>
    <name evidence="2" type="ORF">SG0102_16180</name>
</gene>
<dbReference type="RefSeq" id="WP_170162784.1">
    <property type="nucleotide sequence ID" value="NZ_AP019309.1"/>
</dbReference>
<proteinExistence type="predicted"/>
<dbReference type="EMBL" id="AP019309">
    <property type="protein sequence ID" value="BBH26684.1"/>
    <property type="molecule type" value="Genomic_DNA"/>
</dbReference>
<protein>
    <submittedName>
        <fullName evidence="2">Uncharacterized protein</fullName>
    </submittedName>
</protein>
<feature type="transmembrane region" description="Helical" evidence="1">
    <location>
        <begin position="20"/>
        <end position="35"/>
    </location>
</feature>
<accession>A0A3G9JUW2</accession>
<evidence type="ECO:0000313" key="3">
    <source>
        <dbReference type="Proteomes" id="UP000268059"/>
    </source>
</evidence>
<evidence type="ECO:0000313" key="2">
    <source>
        <dbReference type="EMBL" id="BBH26684.1"/>
    </source>
</evidence>
<evidence type="ECO:0000256" key="1">
    <source>
        <dbReference type="SAM" id="Phobius"/>
    </source>
</evidence>
<reference evidence="2 3" key="1">
    <citation type="submission" date="2018-11" db="EMBL/GenBank/DDBJ databases">
        <title>Novel Erysipelotrichaceae bacterium isolated from small intestine of a swine.</title>
        <authorList>
            <person name="Kim J.S."/>
            <person name="Choe H."/>
            <person name="Lee Y.R."/>
            <person name="Kim K.M."/>
            <person name="Park D.S."/>
        </authorList>
    </citation>
    <scope>NUCLEOTIDE SEQUENCE [LARGE SCALE GENOMIC DNA]</scope>
    <source>
        <strain evidence="2 3">SG0102</strain>
    </source>
</reference>
<dbReference type="Proteomes" id="UP000268059">
    <property type="component" value="Chromosome"/>
</dbReference>
<dbReference type="InParanoid" id="A0A3G9JUW2"/>
<keyword evidence="1" id="KW-1133">Transmembrane helix</keyword>
<dbReference type="AlphaFoldDB" id="A0A3G9JUW2"/>
<keyword evidence="1" id="KW-0812">Transmembrane</keyword>
<keyword evidence="3" id="KW-1185">Reference proteome</keyword>